<organism evidence="2 3">
    <name type="scientific">Kuenenia stuttgartiensis</name>
    <dbReference type="NCBI Taxonomy" id="174633"/>
    <lineage>
        <taxon>Bacteria</taxon>
        <taxon>Pseudomonadati</taxon>
        <taxon>Planctomycetota</taxon>
        <taxon>Candidatus Brocadiia</taxon>
        <taxon>Candidatus Brocadiales</taxon>
        <taxon>Candidatus Brocadiaceae</taxon>
        <taxon>Candidatus Kuenenia</taxon>
    </lineage>
</organism>
<proteinExistence type="predicted"/>
<sequence>MLCDKYLLLILLVTSGINCTCKFFTQSITGAKDLSIFRTNIPLLNKFLEHFASCFTKKQFAMFLLVVYAMFKDYKRNSLEAMAQAVHTDYQKFQYFFSESKWDLPALKQKRMDIIQKQRTTALTKDSILTIDDTGCPKPYAKNTEAAKWQYCGPLKRPETCNVVVGAAFVSKTKHFPLDVIPYLPADEFGEGKNDPKFKDKIQIAMDMFDAASNVFDFSAIAFDTWYASQRFLEHIHAKKKHFFSEIKSNRNISMYHPEKQKYCIIKPDELVTLIKKHYADKTKYVTLKSADGSEVSYKTYTFDAKLNGCNVPLKFVVILGKWNKEDDKKYHVLITNQLDASVKTVITNYLLRWGIEHCFKELKDTFYFDHYQVRHIDKIERYWNICLISWTFVYWIKQNAYLDKIIETKPSTFNEFKKAINSLLEFSSTNALSKNEKLSQEYFKIKSARFKKKIAA</sequence>
<dbReference type="EMBL" id="LT934425">
    <property type="protein sequence ID" value="SOH02530.1"/>
    <property type="molecule type" value="Genomic_DNA"/>
</dbReference>
<evidence type="ECO:0000259" key="1">
    <source>
        <dbReference type="Pfam" id="PF13546"/>
    </source>
</evidence>
<gene>
    <name evidence="2" type="ORF">KSMBR1_0008</name>
</gene>
<dbReference type="InterPro" id="IPR038721">
    <property type="entry name" value="IS701-like_DDE_dom"/>
</dbReference>
<dbReference type="SUPFAM" id="SSF53098">
    <property type="entry name" value="Ribonuclease H-like"/>
    <property type="match status" value="1"/>
</dbReference>
<dbReference type="RefSeq" id="WP_099323495.1">
    <property type="nucleotide sequence ID" value="NZ_LT934425.1"/>
</dbReference>
<dbReference type="NCBIfam" id="NF033540">
    <property type="entry name" value="transpos_IS701"/>
    <property type="match status" value="1"/>
</dbReference>
<keyword evidence="3" id="KW-1185">Reference proteome</keyword>
<evidence type="ECO:0000313" key="2">
    <source>
        <dbReference type="EMBL" id="SOH02530.1"/>
    </source>
</evidence>
<dbReference type="AlphaFoldDB" id="A0A2C9C9Z5"/>
<reference evidence="3" key="1">
    <citation type="submission" date="2017-10" db="EMBL/GenBank/DDBJ databases">
        <authorList>
            <person name="Frank J."/>
        </authorList>
    </citation>
    <scope>NUCLEOTIDE SEQUENCE [LARGE SCALE GENOMIC DNA]</scope>
</reference>
<dbReference type="Pfam" id="PF13546">
    <property type="entry name" value="DDE_5"/>
    <property type="match status" value="1"/>
</dbReference>
<dbReference type="InterPro" id="IPR039365">
    <property type="entry name" value="IS701-like"/>
</dbReference>
<dbReference type="Proteomes" id="UP000221734">
    <property type="component" value="Chromosome Kuenenia_stuttgartiensis_MBR1"/>
</dbReference>
<accession>A0A2C9C9Z5</accession>
<dbReference type="InterPro" id="IPR012337">
    <property type="entry name" value="RNaseH-like_sf"/>
</dbReference>
<name>A0A2C9C9Z5_KUEST</name>
<evidence type="ECO:0000313" key="3">
    <source>
        <dbReference type="Proteomes" id="UP000221734"/>
    </source>
</evidence>
<protein>
    <recommendedName>
        <fullName evidence="1">Transposase IS701-like DDE domain-containing protein</fullName>
    </recommendedName>
</protein>
<dbReference type="KEGG" id="kst:KSMBR1_0008"/>
<dbReference type="PANTHER" id="PTHR33627:SF1">
    <property type="entry name" value="TRANSPOSASE"/>
    <property type="match status" value="1"/>
</dbReference>
<dbReference type="PANTHER" id="PTHR33627">
    <property type="entry name" value="TRANSPOSASE"/>
    <property type="match status" value="1"/>
</dbReference>
<feature type="domain" description="Transposase IS701-like DDE" evidence="1">
    <location>
        <begin position="51"/>
        <end position="253"/>
    </location>
</feature>